<dbReference type="GO" id="GO:0006400">
    <property type="term" value="P:tRNA modification"/>
    <property type="evidence" value="ECO:0007669"/>
    <property type="project" value="UniProtKB-UniRule"/>
</dbReference>
<dbReference type="STRING" id="318464.IO99_09825"/>
<keyword evidence="1 2" id="KW-0819">tRNA processing</keyword>
<keyword evidence="2" id="KW-0436">Ligase</keyword>
<sequence>MKISGIIVEYNPLHNGHLFHINKTKELTNSDLIIAVMSGNFNQRGIPSIVDKWKKTSMALNNGVDIVLELPAIYSLSSAEFFSYGSVSLLNSLGIVDSICFGSEAGDIDFLKEVSDLLVEEPPLFKSLLKEELGRGLPFPKARSSALIHYLNKKNYYNEKDLADYLNSSNNILGVEYLKSIKKLHSNIVPYTIKREGGNYNSTNLNNIFSSATAIRKSLKSNTSMEELISHVPPSVYEDMVELKNKNYNFPFDYMMYPYIKYKAITSKNNFFESIPDASEGLHNKILATIKDAKDYEHCIEMIKSKRYTYTRISRILCQYFLGFYEYNTLEMRKEPCPYARILGFTKHGAMALKSMKNNSSIPIYSKLPKDINPTLKLDLQCTSGYSILNPSISAMEDYLQSPIIL</sequence>
<comment type="caution">
    <text evidence="2">Lacks conserved residue(s) required for the propagation of feature annotation.</text>
</comment>
<accession>A0A084JBN7</accession>
<dbReference type="eggNOG" id="COG1323">
    <property type="taxonomic scope" value="Bacteria"/>
</dbReference>
<keyword evidence="2" id="KW-0067">ATP-binding</keyword>
<dbReference type="SUPFAM" id="SSF52374">
    <property type="entry name" value="Nucleotidylyl transferase"/>
    <property type="match status" value="1"/>
</dbReference>
<dbReference type="GO" id="GO:0005737">
    <property type="term" value="C:cytoplasm"/>
    <property type="evidence" value="ECO:0007669"/>
    <property type="project" value="UniProtKB-SubCell"/>
</dbReference>
<keyword evidence="2" id="KW-0547">Nucleotide-binding</keyword>
<evidence type="ECO:0000313" key="3">
    <source>
        <dbReference type="EMBL" id="KEZ86371.1"/>
    </source>
</evidence>
<dbReference type="PANTHER" id="PTHR37825:SF1">
    <property type="entry name" value="TRNA(MET) CYTIDINE ACETATE LIGASE"/>
    <property type="match status" value="1"/>
</dbReference>
<keyword evidence="2" id="KW-0963">Cytoplasm</keyword>
<dbReference type="RefSeq" id="WP_035132734.1">
    <property type="nucleotide sequence ID" value="NZ_JPMD01000023.1"/>
</dbReference>
<evidence type="ECO:0000256" key="2">
    <source>
        <dbReference type="HAMAP-Rule" id="MF_01539"/>
    </source>
</evidence>
<dbReference type="PANTHER" id="PTHR37825">
    <property type="entry name" value="TRNA(MET) CYTIDINE ACETATE LIGASE"/>
    <property type="match status" value="1"/>
</dbReference>
<feature type="binding site" evidence="2">
    <location>
        <position position="102"/>
    </location>
    <ligand>
        <name>ATP</name>
        <dbReference type="ChEBI" id="CHEBI:30616"/>
    </ligand>
</feature>
<comment type="function">
    <text evidence="2">Catalyzes the formation of N(4)-acetylcytidine (ac(4)C) at the wobble position of elongator tRNA(Met), using acetate and ATP as substrates. First activates an acetate ion to form acetyladenylate (Ac-AMP) and then transfers the acetyl group to tRNA to form ac(4)C34.</text>
</comment>
<dbReference type="AlphaFoldDB" id="A0A084JBN7"/>
<dbReference type="Proteomes" id="UP000028542">
    <property type="component" value="Unassembled WGS sequence"/>
</dbReference>
<organism evidence="3 4">
    <name type="scientific">Clostridium sulfidigenes</name>
    <dbReference type="NCBI Taxonomy" id="318464"/>
    <lineage>
        <taxon>Bacteria</taxon>
        <taxon>Bacillati</taxon>
        <taxon>Bacillota</taxon>
        <taxon>Clostridia</taxon>
        <taxon>Eubacteriales</taxon>
        <taxon>Clostridiaceae</taxon>
        <taxon>Clostridium</taxon>
    </lineage>
</organism>
<evidence type="ECO:0000256" key="1">
    <source>
        <dbReference type="ARBA" id="ARBA00022694"/>
    </source>
</evidence>
<name>A0A084JBN7_9CLOT</name>
<dbReference type="InterPro" id="IPR014729">
    <property type="entry name" value="Rossmann-like_a/b/a_fold"/>
</dbReference>
<keyword evidence="2" id="KW-0694">RNA-binding</keyword>
<comment type="catalytic activity">
    <reaction evidence="2">
        <text>cytidine(34) in elongator tRNA(Met) + acetate + ATP = N(4)-acetylcytidine(34) in elongator tRNA(Met) + AMP + diphosphate</text>
        <dbReference type="Rhea" id="RHEA:58144"/>
        <dbReference type="Rhea" id="RHEA-COMP:10693"/>
        <dbReference type="Rhea" id="RHEA-COMP:10694"/>
        <dbReference type="ChEBI" id="CHEBI:30089"/>
        <dbReference type="ChEBI" id="CHEBI:30616"/>
        <dbReference type="ChEBI" id="CHEBI:33019"/>
        <dbReference type="ChEBI" id="CHEBI:74900"/>
        <dbReference type="ChEBI" id="CHEBI:82748"/>
        <dbReference type="ChEBI" id="CHEBI:456215"/>
    </reaction>
</comment>
<comment type="subcellular location">
    <subcellularLocation>
        <location evidence="2">Cytoplasm</location>
    </subcellularLocation>
</comment>
<gene>
    <name evidence="2" type="primary">tmcAL</name>
    <name evidence="3" type="ORF">IO99_09825</name>
</gene>
<evidence type="ECO:0000313" key="4">
    <source>
        <dbReference type="Proteomes" id="UP000028542"/>
    </source>
</evidence>
<dbReference type="InterPro" id="IPR008513">
    <property type="entry name" value="tRNA(Met)_cyd_acetate_ligase"/>
</dbReference>
<reference evidence="3 4" key="1">
    <citation type="submission" date="2014-07" db="EMBL/GenBank/DDBJ databases">
        <title>Draft genome of Clostridium sulfidigenes 113A isolated from sediments associated with methane hydrate from Krishna Godavari basin.</title>
        <authorList>
            <person name="Honkalas V.S."/>
            <person name="Dabir A.P."/>
            <person name="Arora P."/>
            <person name="Dhakephalkar P.K."/>
        </authorList>
    </citation>
    <scope>NUCLEOTIDE SEQUENCE [LARGE SCALE GENOMIC DNA]</scope>
    <source>
        <strain evidence="3 4">113A</strain>
    </source>
</reference>
<keyword evidence="2" id="KW-0820">tRNA-binding</keyword>
<dbReference type="EMBL" id="JPMD01000023">
    <property type="protein sequence ID" value="KEZ86371.1"/>
    <property type="molecule type" value="Genomic_DNA"/>
</dbReference>
<dbReference type="GO" id="GO:0005524">
    <property type="term" value="F:ATP binding"/>
    <property type="evidence" value="ECO:0007669"/>
    <property type="project" value="UniProtKB-KW"/>
</dbReference>
<keyword evidence="4" id="KW-1185">Reference proteome</keyword>
<proteinExistence type="inferred from homology"/>
<dbReference type="GO" id="GO:0000049">
    <property type="term" value="F:tRNA binding"/>
    <property type="evidence" value="ECO:0007669"/>
    <property type="project" value="UniProtKB-KW"/>
</dbReference>
<comment type="similarity">
    <text evidence="2">Belongs to the TmcAL family.</text>
</comment>
<feature type="binding site" evidence="2">
    <location>
        <position position="170"/>
    </location>
    <ligand>
        <name>ATP</name>
        <dbReference type="ChEBI" id="CHEBI:30616"/>
    </ligand>
</feature>
<feature type="binding site" evidence="2">
    <location>
        <position position="195"/>
    </location>
    <ligand>
        <name>ATP</name>
        <dbReference type="ChEBI" id="CHEBI:30616"/>
    </ligand>
</feature>
<comment type="caution">
    <text evidence="3">The sequence shown here is derived from an EMBL/GenBank/DDBJ whole genome shotgun (WGS) entry which is preliminary data.</text>
</comment>
<dbReference type="Gene3D" id="3.40.50.620">
    <property type="entry name" value="HUPs"/>
    <property type="match status" value="1"/>
</dbReference>
<feature type="binding site" evidence="2">
    <location>
        <begin position="7"/>
        <end position="20"/>
    </location>
    <ligand>
        <name>ATP</name>
        <dbReference type="ChEBI" id="CHEBI:30616"/>
    </ligand>
</feature>
<protein>
    <recommendedName>
        <fullName evidence="2">tRNA(Met) cytidine acetate ligase</fullName>
        <ecNumber evidence="2">6.3.4.-</ecNumber>
    </recommendedName>
</protein>
<dbReference type="GO" id="GO:0016879">
    <property type="term" value="F:ligase activity, forming carbon-nitrogen bonds"/>
    <property type="evidence" value="ECO:0007669"/>
    <property type="project" value="UniProtKB-UniRule"/>
</dbReference>
<dbReference type="EC" id="6.3.4.-" evidence="2"/>
<dbReference type="Pfam" id="PF05636">
    <property type="entry name" value="HIGH_NTase1"/>
    <property type="match status" value="1"/>
</dbReference>
<dbReference type="NCBIfam" id="NF010191">
    <property type="entry name" value="PRK13670.1"/>
    <property type="match status" value="1"/>
</dbReference>
<dbReference type="HAMAP" id="MF_01539">
    <property type="entry name" value="TmcAL"/>
    <property type="match status" value="1"/>
</dbReference>